<keyword evidence="1" id="KW-1133">Transmembrane helix</keyword>
<evidence type="ECO:0000256" key="1">
    <source>
        <dbReference type="SAM" id="Phobius"/>
    </source>
</evidence>
<feature type="transmembrane region" description="Helical" evidence="1">
    <location>
        <begin position="30"/>
        <end position="52"/>
    </location>
</feature>
<dbReference type="KEGG" id="pglu:A3958_12435"/>
<evidence type="ECO:0000313" key="3">
    <source>
        <dbReference type="Proteomes" id="UP000076796"/>
    </source>
</evidence>
<dbReference type="STRING" id="59843.A3958_12435"/>
<dbReference type="AlphaFoldDB" id="A0A163JR52"/>
<proteinExistence type="predicted"/>
<dbReference type="RefSeq" id="WP_006207985.1">
    <property type="nucleotide sequence ID" value="NZ_CBCSBX010000003.1"/>
</dbReference>
<keyword evidence="3" id="KW-1185">Reference proteome</keyword>
<keyword evidence="1" id="KW-0812">Transmembrane</keyword>
<gene>
    <name evidence="2" type="ORF">AWU65_12855</name>
</gene>
<name>A0A163JR52_9BACL</name>
<sequence>MDIFKRIVILMVMYAFSAVLLYIASQHTPYLLPVIWISALMLLLCGIAYLGYHYFFKIRRRRS</sequence>
<feature type="transmembrane region" description="Helical" evidence="1">
    <location>
        <begin position="7"/>
        <end position="24"/>
    </location>
</feature>
<keyword evidence="1" id="KW-0472">Membrane</keyword>
<comment type="caution">
    <text evidence="2">The sequence shown here is derived from an EMBL/GenBank/DDBJ whole genome shotgun (WGS) entry which is preliminary data.</text>
</comment>
<evidence type="ECO:0000313" key="2">
    <source>
        <dbReference type="EMBL" id="KZS46746.1"/>
    </source>
</evidence>
<accession>A0A163JR52</accession>
<reference evidence="2" key="1">
    <citation type="journal article" date="2016" name="Genome Announc.">
        <title>Draft genomes of two strains of Paenibacillus glucanolyticus with capability to degrade lignocellulose.</title>
        <authorList>
            <person name="Mathews S.L."/>
            <person name="Pawlak J."/>
            <person name="Grunden A.M."/>
        </authorList>
    </citation>
    <scope>NUCLEOTIDE SEQUENCE [LARGE SCALE GENOMIC DNA]</scope>
    <source>
        <strain evidence="2">SLM1</strain>
    </source>
</reference>
<dbReference type="EMBL" id="LWMH01000001">
    <property type="protein sequence ID" value="KZS46746.1"/>
    <property type="molecule type" value="Genomic_DNA"/>
</dbReference>
<organism evidence="2 3">
    <name type="scientific">Paenibacillus glucanolyticus</name>
    <dbReference type="NCBI Taxonomy" id="59843"/>
    <lineage>
        <taxon>Bacteria</taxon>
        <taxon>Bacillati</taxon>
        <taxon>Bacillota</taxon>
        <taxon>Bacilli</taxon>
        <taxon>Bacillales</taxon>
        <taxon>Paenibacillaceae</taxon>
        <taxon>Paenibacillus</taxon>
    </lineage>
</organism>
<dbReference type="Proteomes" id="UP000076796">
    <property type="component" value="Unassembled WGS sequence"/>
</dbReference>
<dbReference type="OrthoDB" id="2642044at2"/>
<protein>
    <submittedName>
        <fullName evidence="2">Uncharacterized protein</fullName>
    </submittedName>
</protein>
<dbReference type="GeneID" id="97557905"/>